<organism evidence="2 3">
    <name type="scientific">Sphingomonas aurantiaca</name>
    <dbReference type="NCBI Taxonomy" id="185949"/>
    <lineage>
        <taxon>Bacteria</taxon>
        <taxon>Pseudomonadati</taxon>
        <taxon>Pseudomonadota</taxon>
        <taxon>Alphaproteobacteria</taxon>
        <taxon>Sphingomonadales</taxon>
        <taxon>Sphingomonadaceae</taxon>
        <taxon>Sphingomonas</taxon>
    </lineage>
</organism>
<gene>
    <name evidence="2" type="ORF">SPHINGO391_530018</name>
</gene>
<feature type="compositionally biased region" description="Basic and acidic residues" evidence="1">
    <location>
        <begin position="1"/>
        <end position="10"/>
    </location>
</feature>
<proteinExistence type="predicted"/>
<accession>A0A5E8ALH6</accession>
<dbReference type="Proteomes" id="UP000326857">
    <property type="component" value="Unassembled WGS sequence"/>
</dbReference>
<sequence>MNTLRKDRALPRPLPQAGGEQKEDVAVRPDWNGRDRHRIVAGHRPLVRARTRRAWREGRDLQPQAGRV</sequence>
<protein>
    <submittedName>
        <fullName evidence="2">Uncharacterized protein</fullName>
    </submittedName>
</protein>
<dbReference type="AlphaFoldDB" id="A0A5E8ALH6"/>
<evidence type="ECO:0000313" key="3">
    <source>
        <dbReference type="Proteomes" id="UP000326857"/>
    </source>
</evidence>
<dbReference type="EMBL" id="CABVLI010000049">
    <property type="protein sequence ID" value="VVT31919.1"/>
    <property type="molecule type" value="Genomic_DNA"/>
</dbReference>
<name>A0A5E8ALH6_9SPHN</name>
<reference evidence="2 3" key="1">
    <citation type="submission" date="2019-09" db="EMBL/GenBank/DDBJ databases">
        <authorList>
            <person name="Dittami M. S."/>
        </authorList>
    </citation>
    <scope>NUCLEOTIDE SEQUENCE [LARGE SCALE GENOMIC DNA]</scope>
    <source>
        <strain evidence="2">SPHINGO391</strain>
    </source>
</reference>
<feature type="region of interest" description="Disordered" evidence="1">
    <location>
        <begin position="1"/>
        <end position="25"/>
    </location>
</feature>
<evidence type="ECO:0000313" key="2">
    <source>
        <dbReference type="EMBL" id="VVT31919.1"/>
    </source>
</evidence>
<evidence type="ECO:0000256" key="1">
    <source>
        <dbReference type="SAM" id="MobiDB-lite"/>
    </source>
</evidence>